<feature type="region of interest" description="Disordered" evidence="3">
    <location>
        <begin position="455"/>
        <end position="530"/>
    </location>
</feature>
<evidence type="ECO:0000256" key="4">
    <source>
        <dbReference type="SAM" id="Phobius"/>
    </source>
</evidence>
<keyword evidence="4" id="KW-0812">Transmembrane</keyword>
<organism evidence="5 6">
    <name type="scientific">Jaapia argillacea MUCL 33604</name>
    <dbReference type="NCBI Taxonomy" id="933084"/>
    <lineage>
        <taxon>Eukaryota</taxon>
        <taxon>Fungi</taxon>
        <taxon>Dikarya</taxon>
        <taxon>Basidiomycota</taxon>
        <taxon>Agaricomycotina</taxon>
        <taxon>Agaricomycetes</taxon>
        <taxon>Agaricomycetidae</taxon>
        <taxon>Jaapiales</taxon>
        <taxon>Jaapiaceae</taxon>
        <taxon>Jaapia</taxon>
    </lineage>
</organism>
<keyword evidence="6" id="KW-1185">Reference proteome</keyword>
<feature type="transmembrane region" description="Helical" evidence="4">
    <location>
        <begin position="7"/>
        <end position="32"/>
    </location>
</feature>
<gene>
    <name evidence="5" type="ORF">JAAARDRAFT_28250</name>
</gene>
<dbReference type="PANTHER" id="PTHR32385">
    <property type="entry name" value="MANNOSYL PHOSPHORYLINOSITOL CERAMIDE SYNTHASE"/>
    <property type="match status" value="1"/>
</dbReference>
<accession>A0A067QEK0</accession>
<evidence type="ECO:0000256" key="2">
    <source>
        <dbReference type="ARBA" id="ARBA00022679"/>
    </source>
</evidence>
<dbReference type="Gene3D" id="3.90.550.20">
    <property type="match status" value="1"/>
</dbReference>
<dbReference type="InterPro" id="IPR051706">
    <property type="entry name" value="Glycosyltransferase_domain"/>
</dbReference>
<sequence>MFRRRTLWVCLSILGLILLNTLILLSSISYYLSIDSAAYLTESELSTPRNATYNATEHERVPRILHQTWKSETLPARWKTISQACREMMPDYEYMLWTDASSREFIAEHYPWFLDTFDNYIYPIQRADAIRYFVLYHYGGVYMDLDMGCLRRMDPLLAYPIILPKTIPVGISNDLMFAEKGHPFMAQTIHNLITFDHNWILNYPTVMFSTGPMFLSAQYGLYTSSHPATSDQPGGEIRVLPKSLYGKNAKPGEAPHAFFSHFYGSSWHAGDAGFIGFLGKWGTVVMWVGLVILIGGLVKLAFFGDKKRKYGLRRISGYEVVLPRWQQREGRWHLDLGWFTGTATHPSSPISLPSPTSEDEEVLLPLPFGARPSSPSLSEASNVTESYPNGAHSNSVLGSVMRAGSRIVSAITGSPDDAARMRARSQRSRRRRGVLYFLPTLFPSSQDIELAPHHRIAETVDPPRYSSSAPPPLEKRRYADDLESASLQVALNHSQHSLASRAPTRSPSPESSSMVSPAPPYDGAHHGSSS</sequence>
<feature type="compositionally biased region" description="Polar residues" evidence="3">
    <location>
        <begin position="485"/>
        <end position="496"/>
    </location>
</feature>
<evidence type="ECO:0000256" key="1">
    <source>
        <dbReference type="ARBA" id="ARBA00009003"/>
    </source>
</evidence>
<reference evidence="6" key="1">
    <citation type="journal article" date="2014" name="Proc. Natl. Acad. Sci. U.S.A.">
        <title>Extensive sampling of basidiomycete genomes demonstrates inadequacy of the white-rot/brown-rot paradigm for wood decay fungi.</title>
        <authorList>
            <person name="Riley R."/>
            <person name="Salamov A.A."/>
            <person name="Brown D.W."/>
            <person name="Nagy L.G."/>
            <person name="Floudas D."/>
            <person name="Held B.W."/>
            <person name="Levasseur A."/>
            <person name="Lombard V."/>
            <person name="Morin E."/>
            <person name="Otillar R."/>
            <person name="Lindquist E.A."/>
            <person name="Sun H."/>
            <person name="LaButti K.M."/>
            <person name="Schmutz J."/>
            <person name="Jabbour D."/>
            <person name="Luo H."/>
            <person name="Baker S.E."/>
            <person name="Pisabarro A.G."/>
            <person name="Walton J.D."/>
            <person name="Blanchette R.A."/>
            <person name="Henrissat B."/>
            <person name="Martin F."/>
            <person name="Cullen D."/>
            <person name="Hibbett D.S."/>
            <person name="Grigoriev I.V."/>
        </authorList>
    </citation>
    <scope>NUCLEOTIDE SEQUENCE [LARGE SCALE GENOMIC DNA]</scope>
    <source>
        <strain evidence="6">MUCL 33604</strain>
    </source>
</reference>
<dbReference type="PANTHER" id="PTHR32385:SF15">
    <property type="entry name" value="INOSITOL PHOSPHOCERAMIDE MANNOSYLTRANSFERASE 1"/>
    <property type="match status" value="1"/>
</dbReference>
<dbReference type="STRING" id="933084.A0A067QEK0"/>
<keyword evidence="2 5" id="KW-0808">Transferase</keyword>
<dbReference type="GO" id="GO:0000030">
    <property type="term" value="F:mannosyltransferase activity"/>
    <property type="evidence" value="ECO:0007669"/>
    <property type="project" value="TreeGrafter"/>
</dbReference>
<dbReference type="HOGENOM" id="CLU_016900_0_0_1"/>
<evidence type="ECO:0000256" key="3">
    <source>
        <dbReference type="SAM" id="MobiDB-lite"/>
    </source>
</evidence>
<proteinExistence type="inferred from homology"/>
<feature type="compositionally biased region" description="Low complexity" evidence="3">
    <location>
        <begin position="497"/>
        <end position="516"/>
    </location>
</feature>
<dbReference type="GO" id="GO:0016020">
    <property type="term" value="C:membrane"/>
    <property type="evidence" value="ECO:0007669"/>
    <property type="project" value="GOC"/>
</dbReference>
<feature type="transmembrane region" description="Helical" evidence="4">
    <location>
        <begin position="284"/>
        <end position="304"/>
    </location>
</feature>
<dbReference type="AlphaFoldDB" id="A0A067QEK0"/>
<evidence type="ECO:0000313" key="5">
    <source>
        <dbReference type="EMBL" id="KDQ64610.1"/>
    </source>
</evidence>
<protein>
    <submittedName>
        <fullName evidence="5">Glycosyltransferase family 32 protein</fullName>
    </submittedName>
</protein>
<name>A0A067QEK0_9AGAM</name>
<dbReference type="Proteomes" id="UP000027265">
    <property type="component" value="Unassembled WGS sequence"/>
</dbReference>
<dbReference type="Pfam" id="PF04488">
    <property type="entry name" value="Gly_transf_sug"/>
    <property type="match status" value="1"/>
</dbReference>
<dbReference type="OrthoDB" id="3647at2759"/>
<dbReference type="GO" id="GO:0051999">
    <property type="term" value="P:mannosyl-inositol phosphorylceramide biosynthetic process"/>
    <property type="evidence" value="ECO:0007669"/>
    <property type="project" value="TreeGrafter"/>
</dbReference>
<dbReference type="SUPFAM" id="SSF53448">
    <property type="entry name" value="Nucleotide-diphospho-sugar transferases"/>
    <property type="match status" value="1"/>
</dbReference>
<dbReference type="FunFam" id="3.90.550.20:FF:000005">
    <property type="entry name" value="Unplaced genomic scaffold supercont1.17, whole genome shotgun sequence"/>
    <property type="match status" value="1"/>
</dbReference>
<keyword evidence="4" id="KW-1133">Transmembrane helix</keyword>
<dbReference type="InParanoid" id="A0A067QEK0"/>
<comment type="similarity">
    <text evidence="1">Belongs to the glycosyltransferase 32 family.</text>
</comment>
<dbReference type="InterPro" id="IPR029044">
    <property type="entry name" value="Nucleotide-diphossugar_trans"/>
</dbReference>
<evidence type="ECO:0000313" key="6">
    <source>
        <dbReference type="Proteomes" id="UP000027265"/>
    </source>
</evidence>
<dbReference type="InterPro" id="IPR007577">
    <property type="entry name" value="GlycoTrfase_DXD_sugar-bd_CS"/>
</dbReference>
<dbReference type="EMBL" id="KL197709">
    <property type="protein sequence ID" value="KDQ64610.1"/>
    <property type="molecule type" value="Genomic_DNA"/>
</dbReference>
<keyword evidence="4" id="KW-0472">Membrane</keyword>